<evidence type="ECO:0000256" key="1">
    <source>
        <dbReference type="ARBA" id="ARBA00000900"/>
    </source>
</evidence>
<name>A0A7D8YZ41_9HELO</name>
<keyword evidence="11" id="KW-0175">Coiled coil</keyword>
<protein>
    <submittedName>
        <fullName evidence="14">Ubiquitin conjugation factor E4</fullName>
    </submittedName>
</protein>
<accession>A0A7D8YZ41</accession>
<dbReference type="EMBL" id="QGMG01000010">
    <property type="protein sequence ID" value="TVY59193.1"/>
    <property type="molecule type" value="Genomic_DNA"/>
</dbReference>
<proteinExistence type="inferred from homology"/>
<feature type="coiled-coil region" evidence="11">
    <location>
        <begin position="1071"/>
        <end position="1098"/>
    </location>
</feature>
<dbReference type="InterPro" id="IPR045132">
    <property type="entry name" value="UBE4"/>
</dbReference>
<dbReference type="GO" id="GO:0036503">
    <property type="term" value="P:ERAD pathway"/>
    <property type="evidence" value="ECO:0007669"/>
    <property type="project" value="InterPro"/>
</dbReference>
<evidence type="ECO:0000256" key="5">
    <source>
        <dbReference type="ARBA" id="ARBA00007434"/>
    </source>
</evidence>
<feature type="compositionally biased region" description="Polar residues" evidence="12">
    <location>
        <begin position="78"/>
        <end position="88"/>
    </location>
</feature>
<evidence type="ECO:0000313" key="14">
    <source>
        <dbReference type="EMBL" id="TVY59193.1"/>
    </source>
</evidence>
<dbReference type="PANTHER" id="PTHR13931:SF2">
    <property type="entry name" value="UBIQUITIN CONJUGATION FACTOR E4 B"/>
    <property type="match status" value="1"/>
</dbReference>
<keyword evidence="15" id="KW-1185">Reference proteome</keyword>
<dbReference type="GO" id="GO:0000209">
    <property type="term" value="P:protein polyubiquitination"/>
    <property type="evidence" value="ECO:0007669"/>
    <property type="project" value="TreeGrafter"/>
</dbReference>
<dbReference type="AlphaFoldDB" id="A0A7D8YZ41"/>
<comment type="pathway">
    <text evidence="4">Protein modification; protein ubiquitination.</text>
</comment>
<dbReference type="Gene3D" id="3.30.40.10">
    <property type="entry name" value="Zinc/RING finger domain, C3HC4 (zinc finger)"/>
    <property type="match status" value="1"/>
</dbReference>
<evidence type="ECO:0000256" key="7">
    <source>
        <dbReference type="ARBA" id="ARBA00022679"/>
    </source>
</evidence>
<dbReference type="GO" id="GO:0005634">
    <property type="term" value="C:nucleus"/>
    <property type="evidence" value="ECO:0007669"/>
    <property type="project" value="UniProtKB-SubCell"/>
</dbReference>
<evidence type="ECO:0000256" key="8">
    <source>
        <dbReference type="ARBA" id="ARBA00022786"/>
    </source>
</evidence>
<dbReference type="InterPro" id="IPR013083">
    <property type="entry name" value="Znf_RING/FYVE/PHD"/>
</dbReference>
<comment type="similarity">
    <text evidence="5">Belongs to the ubiquitin conjugation factor E4 family.</text>
</comment>
<dbReference type="InterPro" id="IPR003613">
    <property type="entry name" value="Ubox_domain"/>
</dbReference>
<dbReference type="FunFam" id="3.30.40.10:FF:000055">
    <property type="entry name" value="Ubiquitin conjugation factor e4 a"/>
    <property type="match status" value="1"/>
</dbReference>
<dbReference type="Pfam" id="PF10408">
    <property type="entry name" value="Ufd2P_core"/>
    <property type="match status" value="1"/>
</dbReference>
<sequence length="1102" mass="125127">MDPNQQGPPAPPEAPDKEKMDQIRRRRLEKLSGTTPPTPKTEQKGEGSSAPSPSSSVPASAAPEKVELAPKPKLNITKAPTATTTPENPFNKLTARSPNSTPTPSVRISSETRSLKRPRAESDEQNPNRGAPARKLATPSNDEDVDEYANRILGQIFRITLDSAQKVDASNHRLIYLPNLRQELEEESAPIQLSKERLDSALLEAASTVPHNKSILDYLLPAWKRITKALKSLRGYANGRDAVLKEARRLCMSYCIFSVEVPELFGREPNPNTDSLTPYLLNEPGEDRGICPDFLTEAISRFAEDDTVKPMLTKAVGGLSLQLSNMTMNDNYKPYVNALKQVSQYAALVTAIAEDPLFQMATSAPGIEKHTLLGPFFRISPLQPEVSKEYFAGPKTMDPRRIQTSQEALRLTLQTHQRDLLDIINLFVRAGPTSKNRTLDWFAYIVNTNHKRRALQPDPKSLSSDGFLMNVTVVLDGLCEPFMDSTFSKVSKIDVDYLRRNPRVDIKEETKLNADQNASDEYYSTPVEGTSNFISEIFFLTLAAHHYGSEATNSMLKNLDKEIKYLAGKLEEMEAERPKIQASMNQHNLTVLETNLQRYTLVLERHMQTKFAIEGVLLDKQMQTRSIMFMRYVTVWLLRTATQSDYTPEKAIELPLKEEQPDAFRFLPEYVLEDILSNLKFVFRFIPDVLFSAISDETIALCITFLTNSDYVKNPYLKAQLVTLLYHGTWPVYHRTKGVLGDALIGSKFANDHLLHALMKFYIEAESTGVHTQFYDKFNIRYEIFQVIKCIWSNDIYKQRLAQESKTNTDFFLRFVNLLLNDATYVLDEALTKFPKIHELEEELKTTTLTSEQREAKSEELKTASSQATSYMQLTNETISMMKLFTKNLSASFTMPEIVDRVAAMVNYTLDTIVGPKSANLKVESMEEKYKFNPRNLLSEFVEIYLNLGVSDRFIEAVARDGRSYKPANFDNASRIMERYSLCPTPELARWNKMKARFAKAKELEDQDEGDLGELPEEFEDPLLATLMADPVTLPVSKMVVDRSTIRSHLLSDPHDPFNRSPLKIEDVIENVELKEKIDNWRNEMREKARAARQEKMDTTAG</sequence>
<dbReference type="GO" id="GO:0000151">
    <property type="term" value="C:ubiquitin ligase complex"/>
    <property type="evidence" value="ECO:0007669"/>
    <property type="project" value="InterPro"/>
</dbReference>
<evidence type="ECO:0000256" key="9">
    <source>
        <dbReference type="ARBA" id="ARBA00023110"/>
    </source>
</evidence>
<dbReference type="Proteomes" id="UP000481288">
    <property type="component" value="Unassembled WGS sequence"/>
</dbReference>
<dbReference type="GO" id="GO:0005737">
    <property type="term" value="C:cytoplasm"/>
    <property type="evidence" value="ECO:0007669"/>
    <property type="project" value="UniProtKB-SubCell"/>
</dbReference>
<dbReference type="PROSITE" id="PS51698">
    <property type="entry name" value="U_BOX"/>
    <property type="match status" value="1"/>
</dbReference>
<comment type="catalytic activity">
    <reaction evidence="1">
        <text>S-ubiquitinyl-[E2 ubiquitin-conjugating enzyme]-L-cysteine + [acceptor protein]-L-lysine = [E2 ubiquitin-conjugating enzyme]-L-cysteine + N(6)-ubiquitinyl-[acceptor protein]-L-lysine.</text>
        <dbReference type="EC" id="2.3.2.27"/>
    </reaction>
</comment>
<dbReference type="PANTHER" id="PTHR13931">
    <property type="entry name" value="UBIQUITINATION FACTOR E4"/>
    <property type="match status" value="1"/>
</dbReference>
<dbReference type="GO" id="GO:0006511">
    <property type="term" value="P:ubiquitin-dependent protein catabolic process"/>
    <property type="evidence" value="ECO:0007669"/>
    <property type="project" value="InterPro"/>
</dbReference>
<evidence type="ECO:0000259" key="13">
    <source>
        <dbReference type="PROSITE" id="PS51698"/>
    </source>
</evidence>
<organism evidence="14 15">
    <name type="scientific">Lachnellula cervina</name>
    <dbReference type="NCBI Taxonomy" id="1316786"/>
    <lineage>
        <taxon>Eukaryota</taxon>
        <taxon>Fungi</taxon>
        <taxon>Dikarya</taxon>
        <taxon>Ascomycota</taxon>
        <taxon>Pezizomycotina</taxon>
        <taxon>Leotiomycetes</taxon>
        <taxon>Helotiales</taxon>
        <taxon>Lachnaceae</taxon>
        <taxon>Lachnellula</taxon>
    </lineage>
</organism>
<evidence type="ECO:0000313" key="15">
    <source>
        <dbReference type="Proteomes" id="UP000481288"/>
    </source>
</evidence>
<dbReference type="SMART" id="SM00504">
    <property type="entry name" value="Ubox"/>
    <property type="match status" value="1"/>
</dbReference>
<comment type="subcellular location">
    <subcellularLocation>
        <location evidence="3">Cytoplasm</location>
    </subcellularLocation>
    <subcellularLocation>
        <location evidence="2">Nucleus</location>
    </subcellularLocation>
</comment>
<feature type="domain" description="U-box" evidence="13">
    <location>
        <begin position="1014"/>
        <end position="1088"/>
    </location>
</feature>
<evidence type="ECO:0000256" key="4">
    <source>
        <dbReference type="ARBA" id="ARBA00004906"/>
    </source>
</evidence>
<evidence type="ECO:0000256" key="3">
    <source>
        <dbReference type="ARBA" id="ARBA00004496"/>
    </source>
</evidence>
<evidence type="ECO:0000256" key="2">
    <source>
        <dbReference type="ARBA" id="ARBA00004123"/>
    </source>
</evidence>
<dbReference type="UniPathway" id="UPA00143"/>
<dbReference type="GO" id="GO:0034450">
    <property type="term" value="F:ubiquitin-ubiquitin ligase activity"/>
    <property type="evidence" value="ECO:0007669"/>
    <property type="project" value="InterPro"/>
</dbReference>
<evidence type="ECO:0000256" key="6">
    <source>
        <dbReference type="ARBA" id="ARBA00022490"/>
    </source>
</evidence>
<feature type="compositionally biased region" description="Low complexity" evidence="12">
    <location>
        <begin position="48"/>
        <end position="63"/>
    </location>
</feature>
<reference evidence="14 15" key="1">
    <citation type="submission" date="2018-05" db="EMBL/GenBank/DDBJ databases">
        <title>Whole genome sequencing for identification of molecular markers to develop diagnostic detection tools for the regulated plant pathogen Lachnellula willkommii.</title>
        <authorList>
            <person name="Giroux E."/>
            <person name="Bilodeau G."/>
        </authorList>
    </citation>
    <scope>NUCLEOTIDE SEQUENCE [LARGE SCALE GENOMIC DNA]</scope>
    <source>
        <strain evidence="14 15">CBS 625.97</strain>
    </source>
</reference>
<evidence type="ECO:0000256" key="10">
    <source>
        <dbReference type="ARBA" id="ARBA00023242"/>
    </source>
</evidence>
<evidence type="ECO:0000256" key="11">
    <source>
        <dbReference type="SAM" id="Coils"/>
    </source>
</evidence>
<keyword evidence="9" id="KW-0413">Isomerase</keyword>
<dbReference type="GO" id="GO:0003755">
    <property type="term" value="F:peptidyl-prolyl cis-trans isomerase activity"/>
    <property type="evidence" value="ECO:0007669"/>
    <property type="project" value="UniProtKB-KW"/>
</dbReference>
<feature type="region of interest" description="Disordered" evidence="12">
    <location>
        <begin position="1"/>
        <end position="143"/>
    </location>
</feature>
<keyword evidence="10" id="KW-0539">Nucleus</keyword>
<dbReference type="OrthoDB" id="20295at2759"/>
<feature type="compositionally biased region" description="Basic and acidic residues" evidence="12">
    <location>
        <begin position="14"/>
        <end position="23"/>
    </location>
</feature>
<keyword evidence="9" id="KW-0697">Rotamase</keyword>
<evidence type="ECO:0000256" key="12">
    <source>
        <dbReference type="SAM" id="MobiDB-lite"/>
    </source>
</evidence>
<dbReference type="InterPro" id="IPR019474">
    <property type="entry name" value="Ub_conjug_fac_E4_core"/>
</dbReference>
<gene>
    <name evidence="14" type="primary">ufd2</name>
    <name evidence="14" type="ORF">LCER1_G000344</name>
</gene>
<comment type="caution">
    <text evidence="14">The sequence shown here is derived from an EMBL/GenBank/DDBJ whole genome shotgun (WGS) entry which is preliminary data.</text>
</comment>
<keyword evidence="8" id="KW-0833">Ubl conjugation pathway</keyword>
<dbReference type="SUPFAM" id="SSF57850">
    <property type="entry name" value="RING/U-box"/>
    <property type="match status" value="1"/>
</dbReference>
<keyword evidence="7" id="KW-0808">Transferase</keyword>
<dbReference type="Pfam" id="PF04564">
    <property type="entry name" value="U-box"/>
    <property type="match status" value="1"/>
</dbReference>
<keyword evidence="6" id="KW-0963">Cytoplasm</keyword>
<feature type="compositionally biased region" description="Polar residues" evidence="12">
    <location>
        <begin position="94"/>
        <end position="112"/>
    </location>
</feature>
<feature type="compositionally biased region" description="Pro residues" evidence="12">
    <location>
        <begin position="1"/>
        <end position="13"/>
    </location>
</feature>